<gene>
    <name evidence="1" type="ORF">ACOLOM_LOCUS7700</name>
</gene>
<evidence type="ECO:0000313" key="2">
    <source>
        <dbReference type="Proteomes" id="UP000789525"/>
    </source>
</evidence>
<accession>A0ACA9N3X7</accession>
<sequence length="72" mass="8442">GYNKSTLIRAIDEVGNDINWSRESNRVWGVDRHQIQRPSYKPSRQGQRHYAKYSLGFSDYSPILTRSLKSQE</sequence>
<evidence type="ECO:0000313" key="1">
    <source>
        <dbReference type="EMBL" id="CAG8633116.1"/>
    </source>
</evidence>
<protein>
    <submittedName>
        <fullName evidence="1">6524_t:CDS:1</fullName>
    </submittedName>
</protein>
<dbReference type="Proteomes" id="UP000789525">
    <property type="component" value="Unassembled WGS sequence"/>
</dbReference>
<comment type="caution">
    <text evidence="1">The sequence shown here is derived from an EMBL/GenBank/DDBJ whole genome shotgun (WGS) entry which is preliminary data.</text>
</comment>
<reference evidence="1" key="1">
    <citation type="submission" date="2021-06" db="EMBL/GenBank/DDBJ databases">
        <authorList>
            <person name="Kallberg Y."/>
            <person name="Tangrot J."/>
            <person name="Rosling A."/>
        </authorList>
    </citation>
    <scope>NUCLEOTIDE SEQUENCE</scope>
    <source>
        <strain evidence="1">CL356</strain>
    </source>
</reference>
<proteinExistence type="predicted"/>
<name>A0ACA9N3X7_9GLOM</name>
<dbReference type="EMBL" id="CAJVPT010018288">
    <property type="protein sequence ID" value="CAG8633116.1"/>
    <property type="molecule type" value="Genomic_DNA"/>
</dbReference>
<feature type="non-terminal residue" evidence="1">
    <location>
        <position position="1"/>
    </location>
</feature>
<organism evidence="1 2">
    <name type="scientific">Acaulospora colombiana</name>
    <dbReference type="NCBI Taxonomy" id="27376"/>
    <lineage>
        <taxon>Eukaryota</taxon>
        <taxon>Fungi</taxon>
        <taxon>Fungi incertae sedis</taxon>
        <taxon>Mucoromycota</taxon>
        <taxon>Glomeromycotina</taxon>
        <taxon>Glomeromycetes</taxon>
        <taxon>Diversisporales</taxon>
        <taxon>Acaulosporaceae</taxon>
        <taxon>Acaulospora</taxon>
    </lineage>
</organism>
<keyword evidence="2" id="KW-1185">Reference proteome</keyword>